<name>A0A5C6SX53_FUSOC</name>
<gene>
    <name evidence="1" type="ORF">FocTR4_00015004</name>
</gene>
<reference evidence="1 2" key="1">
    <citation type="submission" date="2019-07" db="EMBL/GenBank/DDBJ databases">
        <title>The First High-Quality Draft Genome Sequence of the Causal Agent of the Current Panama Disease Epidemic.</title>
        <authorList>
            <person name="Warmington R.J."/>
            <person name="Kay W."/>
            <person name="Jeffries A."/>
            <person name="Bebber D."/>
            <person name="Moore K."/>
            <person name="Studholme D.J."/>
        </authorList>
    </citation>
    <scope>NUCLEOTIDE SEQUENCE [LARGE SCALE GENOMIC DNA]</scope>
    <source>
        <strain evidence="1 2">TR4</strain>
    </source>
</reference>
<dbReference type="Proteomes" id="UP000321331">
    <property type="component" value="Unassembled WGS sequence"/>
</dbReference>
<protein>
    <submittedName>
        <fullName evidence="1">Uncharacterized protein</fullName>
    </submittedName>
</protein>
<dbReference type="AlphaFoldDB" id="A0A5C6SX53"/>
<accession>A0A5C6SX53</accession>
<evidence type="ECO:0000313" key="2">
    <source>
        <dbReference type="Proteomes" id="UP000321331"/>
    </source>
</evidence>
<evidence type="ECO:0000313" key="1">
    <source>
        <dbReference type="EMBL" id="TXC02629.1"/>
    </source>
</evidence>
<sequence length="136" mass="15307">MSLDIPHSGVTWPVQPVQWDMGDHWAQSLDLGAIDLLQRTSDTIVPLVSGTFDHQGVKAETVAEAPIHQPVPDAKNTAKPALIGFLELPIDTCGRYLNVRHDPLALRRFPRCDGQVETEPHFWILRVGSFRRRLPR</sequence>
<comment type="caution">
    <text evidence="1">The sequence shown here is derived from an EMBL/GenBank/DDBJ whole genome shotgun (WGS) entry which is preliminary data.</text>
</comment>
<dbReference type="EMBL" id="VMNF01000008">
    <property type="protein sequence ID" value="TXC02629.1"/>
    <property type="molecule type" value="Genomic_DNA"/>
</dbReference>
<proteinExistence type="predicted"/>
<organism evidence="1 2">
    <name type="scientific">Fusarium oxysporum f. sp. cubense</name>
    <dbReference type="NCBI Taxonomy" id="61366"/>
    <lineage>
        <taxon>Eukaryota</taxon>
        <taxon>Fungi</taxon>
        <taxon>Dikarya</taxon>
        <taxon>Ascomycota</taxon>
        <taxon>Pezizomycotina</taxon>
        <taxon>Sordariomycetes</taxon>
        <taxon>Hypocreomycetidae</taxon>
        <taxon>Hypocreales</taxon>
        <taxon>Nectriaceae</taxon>
        <taxon>Fusarium</taxon>
        <taxon>Fusarium oxysporum species complex</taxon>
    </lineage>
</organism>